<dbReference type="Gene3D" id="3.40.605.10">
    <property type="entry name" value="Aldehyde Dehydrogenase, Chain A, domain 1"/>
    <property type="match status" value="1"/>
</dbReference>
<accession>A0ABW3DSF9</accession>
<evidence type="ECO:0000313" key="4">
    <source>
        <dbReference type="Proteomes" id="UP001597024"/>
    </source>
</evidence>
<feature type="domain" description="Aldehyde dehydrogenase" evidence="2">
    <location>
        <begin position="28"/>
        <end position="482"/>
    </location>
</feature>
<reference evidence="4" key="1">
    <citation type="journal article" date="2019" name="Int. J. Syst. Evol. Microbiol.">
        <title>The Global Catalogue of Microorganisms (GCM) 10K type strain sequencing project: providing services to taxonomists for standard genome sequencing and annotation.</title>
        <authorList>
            <consortium name="The Broad Institute Genomics Platform"/>
            <consortium name="The Broad Institute Genome Sequencing Center for Infectious Disease"/>
            <person name="Wu L."/>
            <person name="Ma J."/>
        </authorList>
    </citation>
    <scope>NUCLEOTIDE SEQUENCE [LARGE SCALE GENOMIC DNA]</scope>
    <source>
        <strain evidence="4">CCUG 62974</strain>
    </source>
</reference>
<dbReference type="InterPro" id="IPR015590">
    <property type="entry name" value="Aldehyde_DH_dom"/>
</dbReference>
<evidence type="ECO:0000256" key="1">
    <source>
        <dbReference type="ARBA" id="ARBA00023002"/>
    </source>
</evidence>
<dbReference type="Proteomes" id="UP001597024">
    <property type="component" value="Unassembled WGS sequence"/>
</dbReference>
<dbReference type="InterPro" id="IPR016161">
    <property type="entry name" value="Ald_DH/histidinol_DH"/>
</dbReference>
<proteinExistence type="predicted"/>
<name>A0ABW3DSF9_9ACTN</name>
<dbReference type="PANTHER" id="PTHR11699">
    <property type="entry name" value="ALDEHYDE DEHYDROGENASE-RELATED"/>
    <property type="match status" value="1"/>
</dbReference>
<dbReference type="SUPFAM" id="SSF53720">
    <property type="entry name" value="ALDH-like"/>
    <property type="match status" value="1"/>
</dbReference>
<comment type="caution">
    <text evidence="3">The sequence shown here is derived from an EMBL/GenBank/DDBJ whole genome shotgun (WGS) entry which is preliminary data.</text>
</comment>
<dbReference type="Pfam" id="PF00171">
    <property type="entry name" value="Aldedh"/>
    <property type="match status" value="1"/>
</dbReference>
<gene>
    <name evidence="3" type="ORF">ACFQ08_19750</name>
</gene>
<evidence type="ECO:0000313" key="3">
    <source>
        <dbReference type="EMBL" id="MFD0886788.1"/>
    </source>
</evidence>
<protein>
    <submittedName>
        <fullName evidence="3">Aldehyde dehydrogenase family protein</fullName>
    </submittedName>
</protein>
<dbReference type="InterPro" id="IPR016163">
    <property type="entry name" value="Ald_DH_C"/>
</dbReference>
<dbReference type="InterPro" id="IPR016162">
    <property type="entry name" value="Ald_DH_N"/>
</dbReference>
<sequence>MTSETTERALVPARNHIGGEWTASSTIGVSYSPADGKPLGTYYEVDEAQVREAIQVAKHTFATHAWRTDRQLRARVLNEMADRVEAATDELALLLARENGKILPEAHFELSLTPSKLRYYAAQALTSSGRGDRARPGVYSTLLAEPVGVAGVIVPWNSPVVLAVRSFAPALAAGCTVVMKMAAQTALVNTRLAELLADCPSLPPGVLNVFTESGSVGAKLLVSSPDVAALSYTGSTAVGRQIMADAGTTLKRLSLELGGKTPMIVFDDADLDAAVPTIVAGITTFSGQFCMTGSRVLVQESVADEVRARLAEALAQVRVGPGDAEGSQMGPLIDLAARERLEKLIDTARGDAEVIVPGGRPEDESLTSGAYYRPALYGVSDTDSPLVQKELFGPVATFETFTTEEEAVRRSNATEYGLAASVWTADGARGLRVADALDAGTVWTNGWAVVLDQFEEGGYKQSGLGRLNGDRALEEFQEYKHIVQVV</sequence>
<organism evidence="3 4">
    <name type="scientific">Streptosporangium algeriense</name>
    <dbReference type="NCBI Taxonomy" id="1682748"/>
    <lineage>
        <taxon>Bacteria</taxon>
        <taxon>Bacillati</taxon>
        <taxon>Actinomycetota</taxon>
        <taxon>Actinomycetes</taxon>
        <taxon>Streptosporangiales</taxon>
        <taxon>Streptosporangiaceae</taxon>
        <taxon>Streptosporangium</taxon>
    </lineage>
</organism>
<dbReference type="EMBL" id="JBHTHX010000715">
    <property type="protein sequence ID" value="MFD0886788.1"/>
    <property type="molecule type" value="Genomic_DNA"/>
</dbReference>
<keyword evidence="4" id="KW-1185">Reference proteome</keyword>
<dbReference type="Gene3D" id="3.40.309.10">
    <property type="entry name" value="Aldehyde Dehydrogenase, Chain A, domain 2"/>
    <property type="match status" value="1"/>
</dbReference>
<evidence type="ECO:0000259" key="2">
    <source>
        <dbReference type="Pfam" id="PF00171"/>
    </source>
</evidence>
<keyword evidence="1" id="KW-0560">Oxidoreductase</keyword>